<dbReference type="EMBL" id="BCSY01000028">
    <property type="protein sequence ID" value="GAS93786.1"/>
    <property type="molecule type" value="Genomic_DNA"/>
</dbReference>
<keyword evidence="3" id="KW-1185">Reference proteome</keyword>
<reference evidence="3" key="2">
    <citation type="submission" date="2016-02" db="EMBL/GenBank/DDBJ databases">
        <title>Draft genome sequence of five rapidly growing Mycobacterium species.</title>
        <authorList>
            <person name="Katahira K."/>
            <person name="Gotou Y."/>
            <person name="Iida K."/>
            <person name="Ogura Y."/>
            <person name="Hayashi T."/>
        </authorList>
    </citation>
    <scope>NUCLEOTIDE SEQUENCE [LARGE SCALE GENOMIC DNA]</scope>
    <source>
        <strain evidence="3">JCM15298</strain>
    </source>
</reference>
<dbReference type="GO" id="GO:0004488">
    <property type="term" value="F:methylenetetrahydrofolate dehydrogenase (NADP+) activity"/>
    <property type="evidence" value="ECO:0007669"/>
    <property type="project" value="InterPro"/>
</dbReference>
<evidence type="ECO:0000313" key="2">
    <source>
        <dbReference type="EMBL" id="GAS93786.1"/>
    </source>
</evidence>
<dbReference type="InterPro" id="IPR020631">
    <property type="entry name" value="THF_DH/CycHdrlase_NAD-bd_dom"/>
</dbReference>
<reference evidence="3" key="1">
    <citation type="journal article" date="2016" name="Genome Announc.">
        <title>Draft Genome Sequences of Five Rapidly Growing Mycobacterium Species, M. thermoresistibile, M. fortuitum subsp. acetamidolyticum, M. canariasense, M. brisbanense, and M. novocastrense.</title>
        <authorList>
            <person name="Katahira K."/>
            <person name="Ogura Y."/>
            <person name="Gotoh Y."/>
            <person name="Hayashi T."/>
        </authorList>
    </citation>
    <scope>NUCLEOTIDE SEQUENCE [LARGE SCALE GENOMIC DNA]</scope>
    <source>
        <strain evidence="3">JCM15298</strain>
    </source>
</reference>
<accession>A0A100W909</accession>
<gene>
    <name evidence="2" type="ORF">RMCC_0752</name>
</gene>
<dbReference type="Pfam" id="PF02882">
    <property type="entry name" value="THF_DHG_CYH_C"/>
    <property type="match status" value="1"/>
</dbReference>
<comment type="caution">
    <text evidence="2">The sequence shown here is derived from an EMBL/GenBank/DDBJ whole genome shotgun (WGS) entry which is preliminary data.</text>
</comment>
<name>A0A100W909_MYCCR</name>
<organism evidence="2 3">
    <name type="scientific">Mycolicibacterium canariasense</name>
    <name type="common">Mycobacterium canariasense</name>
    <dbReference type="NCBI Taxonomy" id="228230"/>
    <lineage>
        <taxon>Bacteria</taxon>
        <taxon>Bacillati</taxon>
        <taxon>Actinomycetota</taxon>
        <taxon>Actinomycetes</taxon>
        <taxon>Mycobacteriales</taxon>
        <taxon>Mycobacteriaceae</taxon>
        <taxon>Mycolicibacterium</taxon>
    </lineage>
</organism>
<protein>
    <submittedName>
        <fullName evidence="2">Bifunctional protein FolD</fullName>
    </submittedName>
</protein>
<feature type="domain" description="Tetrahydrofolate dehydrogenase/cyclohydrolase NAD(P)-binding" evidence="1">
    <location>
        <begin position="17"/>
        <end position="58"/>
    </location>
</feature>
<evidence type="ECO:0000259" key="1">
    <source>
        <dbReference type="Pfam" id="PF02882"/>
    </source>
</evidence>
<dbReference type="PRINTS" id="PR00085">
    <property type="entry name" value="THFDHDRGNASE"/>
</dbReference>
<dbReference type="Proteomes" id="UP000069443">
    <property type="component" value="Unassembled WGS sequence"/>
</dbReference>
<dbReference type="STRING" id="228230.RMCC_0752"/>
<dbReference type="InterPro" id="IPR000672">
    <property type="entry name" value="THF_DH/CycHdrlase"/>
</dbReference>
<sequence length="59" mass="6251">MDQTRRDCHRRRLQPGNVGDVDYAVAAQQAGFITPVPGGVGSTTIAVLLQQTVAAAEKD</sequence>
<proteinExistence type="predicted"/>
<dbReference type="Gene3D" id="3.40.50.720">
    <property type="entry name" value="NAD(P)-binding Rossmann-like Domain"/>
    <property type="match status" value="1"/>
</dbReference>
<dbReference type="AlphaFoldDB" id="A0A100W909"/>
<evidence type="ECO:0000313" key="3">
    <source>
        <dbReference type="Proteomes" id="UP000069443"/>
    </source>
</evidence>